<dbReference type="AlphaFoldDB" id="A0A401UCB5"/>
<feature type="domain" description="TonB-dependent receptor plug" evidence="4">
    <location>
        <begin position="2"/>
        <end position="45"/>
    </location>
</feature>
<comment type="subcellular location">
    <subcellularLocation>
        <location evidence="1">Cell outer membrane</location>
    </subcellularLocation>
</comment>
<dbReference type="GO" id="GO:0009279">
    <property type="term" value="C:cell outer membrane"/>
    <property type="evidence" value="ECO:0007669"/>
    <property type="project" value="UniProtKB-SubCell"/>
</dbReference>
<dbReference type="EMBL" id="BHXQ01000005">
    <property type="protein sequence ID" value="GCC52524.1"/>
    <property type="molecule type" value="Genomic_DNA"/>
</dbReference>
<evidence type="ECO:0000256" key="1">
    <source>
        <dbReference type="ARBA" id="ARBA00004442"/>
    </source>
</evidence>
<reference evidence="5 6" key="1">
    <citation type="submission" date="2018-11" db="EMBL/GenBank/DDBJ databases">
        <title>Chryseotalea sanarue gen. nov., sp., nov., a member of the family Cytophagaceae, isolated from a brackish lake in Hamamatsu Japan.</title>
        <authorList>
            <person name="Maejima Y."/>
            <person name="Iino T."/>
            <person name="Muraguchi Y."/>
            <person name="Fukuda K."/>
            <person name="Ohkuma M."/>
            <person name="Moriuchi R."/>
            <person name="Dohra H."/>
            <person name="Kimbara K."/>
            <person name="Shintani M."/>
        </authorList>
    </citation>
    <scope>NUCLEOTIDE SEQUENCE [LARGE SCALE GENOMIC DNA]</scope>
    <source>
        <strain evidence="5 6">Ys</strain>
    </source>
</reference>
<evidence type="ECO:0000313" key="5">
    <source>
        <dbReference type="EMBL" id="GCC52524.1"/>
    </source>
</evidence>
<keyword evidence="2" id="KW-0472">Membrane</keyword>
<organism evidence="5 6">
    <name type="scientific">Chryseotalea sanaruensis</name>
    <dbReference type="NCBI Taxonomy" id="2482724"/>
    <lineage>
        <taxon>Bacteria</taxon>
        <taxon>Pseudomonadati</taxon>
        <taxon>Bacteroidota</taxon>
        <taxon>Cytophagia</taxon>
        <taxon>Cytophagales</taxon>
        <taxon>Chryseotaleaceae</taxon>
        <taxon>Chryseotalea</taxon>
    </lineage>
</organism>
<dbReference type="SUPFAM" id="SSF56935">
    <property type="entry name" value="Porins"/>
    <property type="match status" value="1"/>
</dbReference>
<protein>
    <submittedName>
        <fullName evidence="5">SusC/RagA family TonB-linked outer membrane protein</fullName>
    </submittedName>
</protein>
<comment type="caution">
    <text evidence="5">The sequence shown here is derived from an EMBL/GenBank/DDBJ whole genome shotgun (WGS) entry which is preliminary data.</text>
</comment>
<dbReference type="Gene3D" id="2.170.130.10">
    <property type="entry name" value="TonB-dependent receptor, plug domain"/>
    <property type="match status" value="1"/>
</dbReference>
<dbReference type="InterPro" id="IPR012910">
    <property type="entry name" value="Plug_dom"/>
</dbReference>
<proteinExistence type="predicted"/>
<gene>
    <name evidence="5" type="ORF">SanaruYs_27610</name>
</gene>
<dbReference type="Pfam" id="PF07715">
    <property type="entry name" value="Plug"/>
    <property type="match status" value="1"/>
</dbReference>
<dbReference type="Gene3D" id="2.40.170.20">
    <property type="entry name" value="TonB-dependent receptor, beta-barrel domain"/>
    <property type="match status" value="1"/>
</dbReference>
<evidence type="ECO:0000259" key="4">
    <source>
        <dbReference type="Pfam" id="PF07715"/>
    </source>
</evidence>
<keyword evidence="6" id="KW-1185">Reference proteome</keyword>
<evidence type="ECO:0000256" key="2">
    <source>
        <dbReference type="ARBA" id="ARBA00023136"/>
    </source>
</evidence>
<dbReference type="InterPro" id="IPR036942">
    <property type="entry name" value="Beta-barrel_TonB_sf"/>
</dbReference>
<dbReference type="InterPro" id="IPR037066">
    <property type="entry name" value="Plug_dom_sf"/>
</dbReference>
<evidence type="ECO:0000313" key="6">
    <source>
        <dbReference type="Proteomes" id="UP000288227"/>
    </source>
</evidence>
<sequence length="883" mass="97937">MVMVDGVQMAGTSLNSLDLNSVERVEVVQGAAAASIFGAQGANGVIQIFTKKGKEGKLNIDFSSSVASNQFLNVGNLRKANLHGFATNANNEVIGGSGNPLVQDPATLVYSENVIFNNIDPTTNINKPYDRNLQYHDHIKEFFTSAQTTNYSLSISGGSKNGDFSLSASNNKQESNFRGDGYNDRTNFTSNVGINLAKGLKLRSITQLVYTKNTVDLYNKQDFGLNNLVFGIFNARPFVDYNLLDTKGNHAYYYGDASGVNQTNPNYTLQYQDSDDRKVDIVQSFNLNYAFPKYVDVDLKYGINHQNRSVEYIAYNQSDNDNSNDQAAFVSWYAGDNLGEMTNFTFKNTFQNFLANTTAKFDFKEDFKMSLPIKSVTQIAFDYRKDVRGEYFTSGVGIPLDPPLTANQATTYSIRRDFSTEFVTYGYLISQRFEYGDIAGLSAGFRSDYSSAFGEGSKPFTFPRGDAFFRVSGLNFWDGSSIGNVILDWKFRAAYGEAGIQPQPYDRFPTLSTRTLGSTGSLYFGPGQSNPALDVEVSKEIEIGTDMTFQGLGGNWLTNITFSPTYWKRSTDNAIFRIDAAPSTGIGTILDNAFSLSSTGLQAALTASVYSGSNITWNTAINWSQQSSQIDEVKGGAEVVVVSSAGSSNYVLKAGDKIGQLYGFKLLRSLDAISPLTGQPYIAPADRPLYEVASNGYVVNIASKQPFFTPERSSFGNPYPKFNMSFINDFTYKNFLTFGIQVDWVQGSHLYNQTKEWMYRDGIHSDYTRPITINGETGAWSAFYRGVYAQRQANGTKDYFYEDASFVRLRNVAIGIDFAKLFDIKMSRLQLVLTGRNLWTKTDYTGMDPEISSGTTNSAWDRGTDHNTLPNFKTYQATLNIGF</sequence>
<keyword evidence="3" id="KW-0998">Cell outer membrane</keyword>
<accession>A0A401UCB5</accession>
<dbReference type="Proteomes" id="UP000288227">
    <property type="component" value="Unassembled WGS sequence"/>
</dbReference>
<evidence type="ECO:0000256" key="3">
    <source>
        <dbReference type="ARBA" id="ARBA00023237"/>
    </source>
</evidence>
<name>A0A401UCB5_9BACT</name>